<protein>
    <submittedName>
        <fullName evidence="2">Uncharacterized protein</fullName>
    </submittedName>
</protein>
<evidence type="ECO:0000313" key="2">
    <source>
        <dbReference type="EMBL" id="GLI96108.1"/>
    </source>
</evidence>
<dbReference type="EMBL" id="BSEC01000008">
    <property type="protein sequence ID" value="GLI96108.1"/>
    <property type="molecule type" value="Genomic_DNA"/>
</dbReference>
<dbReference type="AlphaFoldDB" id="A0A9W6H032"/>
<accession>A0A9W6H032</accession>
<reference evidence="2" key="1">
    <citation type="journal article" date="2023" name="Int. J. Syst. Evol. Microbiol.">
        <title>Methylocystis iwaonis sp. nov., a type II methane-oxidizing bacterium from surface soil of a rice paddy field in Japan, and emended description of the genus Methylocystis (ex Whittenbury et al. 1970) Bowman et al. 1993.</title>
        <authorList>
            <person name="Kaise H."/>
            <person name="Sawadogo J.B."/>
            <person name="Alam M.S."/>
            <person name="Ueno C."/>
            <person name="Dianou D."/>
            <person name="Shinjo R."/>
            <person name="Asakawa S."/>
        </authorList>
    </citation>
    <scope>NUCLEOTIDE SEQUENCE</scope>
    <source>
        <strain evidence="2">LMG27198</strain>
    </source>
</reference>
<dbReference type="Proteomes" id="UP001144323">
    <property type="component" value="Unassembled WGS sequence"/>
</dbReference>
<organism evidence="2 3">
    <name type="scientific">Methylocystis echinoides</name>
    <dbReference type="NCBI Taxonomy" id="29468"/>
    <lineage>
        <taxon>Bacteria</taxon>
        <taxon>Pseudomonadati</taxon>
        <taxon>Pseudomonadota</taxon>
        <taxon>Alphaproteobacteria</taxon>
        <taxon>Hyphomicrobiales</taxon>
        <taxon>Methylocystaceae</taxon>
        <taxon>Methylocystis</taxon>
    </lineage>
</organism>
<keyword evidence="3" id="KW-1185">Reference proteome</keyword>
<comment type="caution">
    <text evidence="2">The sequence shown here is derived from an EMBL/GenBank/DDBJ whole genome shotgun (WGS) entry which is preliminary data.</text>
</comment>
<evidence type="ECO:0000313" key="3">
    <source>
        <dbReference type="Proteomes" id="UP001144323"/>
    </source>
</evidence>
<keyword evidence="1" id="KW-0472">Membrane</keyword>
<dbReference type="RefSeq" id="WP_103986539.1">
    <property type="nucleotide sequence ID" value="NZ_BSEC01000008.1"/>
</dbReference>
<keyword evidence="1" id="KW-1133">Transmembrane helix</keyword>
<evidence type="ECO:0000256" key="1">
    <source>
        <dbReference type="SAM" id="Phobius"/>
    </source>
</evidence>
<sequence length="60" mass="5972">MTILMAVALAIALLGIALTSAAYRFAPVSKHIASGDIVLVCGISTAALGSLGALLQIFTA</sequence>
<keyword evidence="1" id="KW-0812">Transmembrane</keyword>
<feature type="transmembrane region" description="Helical" evidence="1">
    <location>
        <begin position="37"/>
        <end position="58"/>
    </location>
</feature>
<gene>
    <name evidence="2" type="ORF">LMG27198_51010</name>
</gene>
<proteinExistence type="predicted"/>
<name>A0A9W6H032_9HYPH</name>